<feature type="transmembrane region" description="Helical" evidence="6">
    <location>
        <begin position="103"/>
        <end position="125"/>
    </location>
</feature>
<feature type="transmembrane region" description="Helical" evidence="6">
    <location>
        <begin position="137"/>
        <end position="157"/>
    </location>
</feature>
<evidence type="ECO:0000313" key="8">
    <source>
        <dbReference type="EMBL" id="EDR07895.1"/>
    </source>
</evidence>
<keyword evidence="9" id="KW-1185">Reference proteome</keyword>
<dbReference type="OrthoDB" id="5086884at2759"/>
<keyword evidence="2" id="KW-0813">Transport</keyword>
<dbReference type="InterPro" id="IPR036259">
    <property type="entry name" value="MFS_trans_sf"/>
</dbReference>
<feature type="transmembrane region" description="Helical" evidence="6">
    <location>
        <begin position="45"/>
        <end position="64"/>
    </location>
</feature>
<dbReference type="Gene3D" id="1.20.1250.20">
    <property type="entry name" value="MFS general substrate transporter like domains"/>
    <property type="match status" value="1"/>
</dbReference>
<dbReference type="EMBL" id="DS547103">
    <property type="protein sequence ID" value="EDR07895.1"/>
    <property type="molecule type" value="Genomic_DNA"/>
</dbReference>
<comment type="subcellular location">
    <subcellularLocation>
        <location evidence="1">Membrane</location>
        <topology evidence="1">Multi-pass membrane protein</topology>
    </subcellularLocation>
</comment>
<feature type="transmembrane region" description="Helical" evidence="6">
    <location>
        <begin position="169"/>
        <end position="189"/>
    </location>
</feature>
<evidence type="ECO:0000256" key="4">
    <source>
        <dbReference type="ARBA" id="ARBA00022989"/>
    </source>
</evidence>
<dbReference type="RefSeq" id="XP_001881684.1">
    <property type="nucleotide sequence ID" value="XM_001881649.1"/>
</dbReference>
<evidence type="ECO:0000256" key="2">
    <source>
        <dbReference type="ARBA" id="ARBA00022448"/>
    </source>
</evidence>
<dbReference type="GO" id="GO:0016020">
    <property type="term" value="C:membrane"/>
    <property type="evidence" value="ECO:0007669"/>
    <property type="project" value="UniProtKB-SubCell"/>
</dbReference>
<evidence type="ECO:0000256" key="5">
    <source>
        <dbReference type="ARBA" id="ARBA00023136"/>
    </source>
</evidence>
<dbReference type="SUPFAM" id="SSF103473">
    <property type="entry name" value="MFS general substrate transporter"/>
    <property type="match status" value="1"/>
</dbReference>
<dbReference type="GO" id="GO:0022857">
    <property type="term" value="F:transmembrane transporter activity"/>
    <property type="evidence" value="ECO:0007669"/>
    <property type="project" value="InterPro"/>
</dbReference>
<dbReference type="Proteomes" id="UP000001194">
    <property type="component" value="Unassembled WGS sequence"/>
</dbReference>
<evidence type="ECO:0000256" key="3">
    <source>
        <dbReference type="ARBA" id="ARBA00022692"/>
    </source>
</evidence>
<feature type="transmembrane region" description="Helical" evidence="6">
    <location>
        <begin position="319"/>
        <end position="340"/>
    </location>
</feature>
<feature type="transmembrane region" description="Helical" evidence="6">
    <location>
        <begin position="256"/>
        <end position="281"/>
    </location>
</feature>
<keyword evidence="3 6" id="KW-0812">Transmembrane</keyword>
<dbReference type="PANTHER" id="PTHR42718:SF9">
    <property type="entry name" value="MAJOR FACILITATOR SUPERFAMILY MULTIDRUG TRANSPORTER MFSC"/>
    <property type="match status" value="1"/>
</dbReference>
<dbReference type="InterPro" id="IPR020846">
    <property type="entry name" value="MFS_dom"/>
</dbReference>
<dbReference type="AlphaFoldDB" id="B0DCG8"/>
<dbReference type="KEGG" id="lbc:LACBIDRAFT_298212"/>
<feature type="transmembrane region" description="Helical" evidence="6">
    <location>
        <begin position="394"/>
        <end position="411"/>
    </location>
</feature>
<dbReference type="PROSITE" id="PS50850">
    <property type="entry name" value="MFS"/>
    <property type="match status" value="1"/>
</dbReference>
<reference evidence="8 9" key="1">
    <citation type="journal article" date="2008" name="Nature">
        <title>The genome of Laccaria bicolor provides insights into mycorrhizal symbiosis.</title>
        <authorList>
            <person name="Martin F."/>
            <person name="Aerts A."/>
            <person name="Ahren D."/>
            <person name="Brun A."/>
            <person name="Danchin E.G.J."/>
            <person name="Duchaussoy F."/>
            <person name="Gibon J."/>
            <person name="Kohler A."/>
            <person name="Lindquist E."/>
            <person name="Pereda V."/>
            <person name="Salamov A."/>
            <person name="Shapiro H.J."/>
            <person name="Wuyts J."/>
            <person name="Blaudez D."/>
            <person name="Buee M."/>
            <person name="Brokstein P."/>
            <person name="Canbaeck B."/>
            <person name="Cohen D."/>
            <person name="Courty P.E."/>
            <person name="Coutinho P.M."/>
            <person name="Delaruelle C."/>
            <person name="Detter J.C."/>
            <person name="Deveau A."/>
            <person name="DiFazio S."/>
            <person name="Duplessis S."/>
            <person name="Fraissinet-Tachet L."/>
            <person name="Lucic E."/>
            <person name="Frey-Klett P."/>
            <person name="Fourrey C."/>
            <person name="Feussner I."/>
            <person name="Gay G."/>
            <person name="Grimwood J."/>
            <person name="Hoegger P.J."/>
            <person name="Jain P."/>
            <person name="Kilaru S."/>
            <person name="Labbe J."/>
            <person name="Lin Y.C."/>
            <person name="Legue V."/>
            <person name="Le Tacon F."/>
            <person name="Marmeisse R."/>
            <person name="Melayah D."/>
            <person name="Montanini B."/>
            <person name="Muratet M."/>
            <person name="Nehls U."/>
            <person name="Niculita-Hirzel H."/>
            <person name="Oudot-Le Secq M.P."/>
            <person name="Peter M."/>
            <person name="Quesneville H."/>
            <person name="Rajashekar B."/>
            <person name="Reich M."/>
            <person name="Rouhier N."/>
            <person name="Schmutz J."/>
            <person name="Yin T."/>
            <person name="Chalot M."/>
            <person name="Henrissat B."/>
            <person name="Kuees U."/>
            <person name="Lucas S."/>
            <person name="Van de Peer Y."/>
            <person name="Podila G.K."/>
            <person name="Polle A."/>
            <person name="Pukkila P.J."/>
            <person name="Richardson P.M."/>
            <person name="Rouze P."/>
            <person name="Sanders I.R."/>
            <person name="Stajich J.E."/>
            <person name="Tunlid A."/>
            <person name="Tuskan G."/>
            <person name="Grigoriev I.V."/>
        </authorList>
    </citation>
    <scope>NUCLEOTIDE SEQUENCE [LARGE SCALE GENOMIC DNA]</scope>
    <source>
        <strain evidence="9">S238N-H82 / ATCC MYA-4686</strain>
    </source>
</reference>
<dbReference type="Gene3D" id="1.20.1720.10">
    <property type="entry name" value="Multidrug resistance protein D"/>
    <property type="match status" value="1"/>
</dbReference>
<evidence type="ECO:0000256" key="1">
    <source>
        <dbReference type="ARBA" id="ARBA00004141"/>
    </source>
</evidence>
<keyword evidence="4 6" id="KW-1133">Transmembrane helix</keyword>
<evidence type="ECO:0000259" key="7">
    <source>
        <dbReference type="PROSITE" id="PS50850"/>
    </source>
</evidence>
<feature type="transmembrane region" description="Helical" evidence="6">
    <location>
        <begin position="431"/>
        <end position="454"/>
    </location>
</feature>
<sequence>MPTIGRDLDVPQAGLEWLLSAYPLSAGCLLLVFGRLADIYGRKKVFLLGTAFMGAVTLGCAFPMKALTLEVLRGVQGIGSAAMIPASLGILANAFPPSRARSMAFATFSAGAPIGSVLGTALGGVLAEYTEKSWRSIFYLMSGIDFLCFMGGLISFDKDKPSTEIDQRVDWLGAFLVTAGLVLIVFVLSQGELAPKQWATPYIIALLIVGVILVVLFVFWQVYLERVQENPHSTYSVFTPPPLMKPSLWKRANGRFAAMMLVAFLNSCSFLSWMFWAQIYYQDYKNLSPVLSVVRFLPMFVSGMVCTFFVGIMAARISLVYLAAIGSLCTAAGALLFAVIDTHMTYWAFGFPAATIVVVGADFIYAAGSLYIAKISLPHEQSLAGGLFQTMTQLGTSVGITVTTVVFNRVARRNGPGVDNIASYRAAQWTSFAFGILGMLLSIPFFTGVGVVGYRKPRARASDGIQFNLVGGTDTTRQQRTPNKIKKKEEFHLSLGELSKWTVV</sequence>
<dbReference type="HOGENOM" id="CLU_000960_27_0_1"/>
<organism evidence="9">
    <name type="scientific">Laccaria bicolor (strain S238N-H82 / ATCC MYA-4686)</name>
    <name type="common">Bicoloured deceiver</name>
    <name type="synonym">Laccaria laccata var. bicolor</name>
    <dbReference type="NCBI Taxonomy" id="486041"/>
    <lineage>
        <taxon>Eukaryota</taxon>
        <taxon>Fungi</taxon>
        <taxon>Dikarya</taxon>
        <taxon>Basidiomycota</taxon>
        <taxon>Agaricomycotina</taxon>
        <taxon>Agaricomycetes</taxon>
        <taxon>Agaricomycetidae</taxon>
        <taxon>Agaricales</taxon>
        <taxon>Agaricineae</taxon>
        <taxon>Hydnangiaceae</taxon>
        <taxon>Laccaria</taxon>
    </lineage>
</organism>
<evidence type="ECO:0000256" key="6">
    <source>
        <dbReference type="SAM" id="Phobius"/>
    </source>
</evidence>
<feature type="domain" description="Major facilitator superfamily (MFS) profile" evidence="7">
    <location>
        <begin position="1"/>
        <end position="456"/>
    </location>
</feature>
<feature type="transmembrane region" description="Helical" evidence="6">
    <location>
        <begin position="346"/>
        <end position="373"/>
    </location>
</feature>
<dbReference type="InParanoid" id="B0DCG8"/>
<feature type="transmembrane region" description="Helical" evidence="6">
    <location>
        <begin position="76"/>
        <end position="96"/>
    </location>
</feature>
<gene>
    <name evidence="8" type="ORF">LACBIDRAFT_298212</name>
</gene>
<dbReference type="GeneID" id="6077042"/>
<name>B0DCG8_LACBS</name>
<feature type="transmembrane region" description="Helical" evidence="6">
    <location>
        <begin position="293"/>
        <end position="312"/>
    </location>
</feature>
<proteinExistence type="predicted"/>
<feature type="transmembrane region" description="Helical" evidence="6">
    <location>
        <begin position="201"/>
        <end position="223"/>
    </location>
</feature>
<feature type="transmembrane region" description="Helical" evidence="6">
    <location>
        <begin position="15"/>
        <end position="33"/>
    </location>
</feature>
<dbReference type="FunCoup" id="B0DCG8">
    <property type="interactions" value="22"/>
</dbReference>
<dbReference type="InterPro" id="IPR011701">
    <property type="entry name" value="MFS"/>
</dbReference>
<dbReference type="PROSITE" id="PS51257">
    <property type="entry name" value="PROKAR_LIPOPROTEIN"/>
    <property type="match status" value="1"/>
</dbReference>
<keyword evidence="5 6" id="KW-0472">Membrane</keyword>
<dbReference type="Pfam" id="PF07690">
    <property type="entry name" value="MFS_1"/>
    <property type="match status" value="2"/>
</dbReference>
<accession>B0DCG8</accession>
<protein>
    <submittedName>
        <fullName evidence="8">Predicted protein</fullName>
    </submittedName>
</protein>
<evidence type="ECO:0000313" key="9">
    <source>
        <dbReference type="Proteomes" id="UP000001194"/>
    </source>
</evidence>
<dbReference type="PANTHER" id="PTHR42718">
    <property type="entry name" value="MAJOR FACILITATOR SUPERFAMILY MULTIDRUG TRANSPORTER MFSC"/>
    <property type="match status" value="1"/>
</dbReference>